<accession>A0ACC0NBQ4</accession>
<reference evidence="1" key="1">
    <citation type="submission" date="2022-02" db="EMBL/GenBank/DDBJ databases">
        <title>Plant Genome Project.</title>
        <authorList>
            <person name="Zhang R.-G."/>
        </authorList>
    </citation>
    <scope>NUCLEOTIDE SEQUENCE</scope>
    <source>
        <strain evidence="1">AT1</strain>
    </source>
</reference>
<evidence type="ECO:0000313" key="2">
    <source>
        <dbReference type="Proteomes" id="UP001062846"/>
    </source>
</evidence>
<dbReference type="Proteomes" id="UP001062846">
    <property type="component" value="Chromosome 6"/>
</dbReference>
<gene>
    <name evidence="1" type="ORF">RHMOL_Rhmol06G0129300</name>
</gene>
<comment type="caution">
    <text evidence="1">The sequence shown here is derived from an EMBL/GenBank/DDBJ whole genome shotgun (WGS) entry which is preliminary data.</text>
</comment>
<proteinExistence type="predicted"/>
<organism evidence="1 2">
    <name type="scientific">Rhododendron molle</name>
    <name type="common">Chinese azalea</name>
    <name type="synonym">Azalea mollis</name>
    <dbReference type="NCBI Taxonomy" id="49168"/>
    <lineage>
        <taxon>Eukaryota</taxon>
        <taxon>Viridiplantae</taxon>
        <taxon>Streptophyta</taxon>
        <taxon>Embryophyta</taxon>
        <taxon>Tracheophyta</taxon>
        <taxon>Spermatophyta</taxon>
        <taxon>Magnoliopsida</taxon>
        <taxon>eudicotyledons</taxon>
        <taxon>Gunneridae</taxon>
        <taxon>Pentapetalae</taxon>
        <taxon>asterids</taxon>
        <taxon>Ericales</taxon>
        <taxon>Ericaceae</taxon>
        <taxon>Ericoideae</taxon>
        <taxon>Rhodoreae</taxon>
        <taxon>Rhododendron</taxon>
    </lineage>
</organism>
<keyword evidence="2" id="KW-1185">Reference proteome</keyword>
<protein>
    <submittedName>
        <fullName evidence="1">Uncharacterized protein</fullName>
    </submittedName>
</protein>
<dbReference type="EMBL" id="CM046393">
    <property type="protein sequence ID" value="KAI8550715.1"/>
    <property type="molecule type" value="Genomic_DNA"/>
</dbReference>
<sequence>MYRIPDEVNDPLAFETIMKCMIHGPSGDGNLSAPCMVNGKCSKHYPKKFSEQTTGDENGFVIYRRRNSGKKYTVNGVEIDNRWVIPYNRDLIVKYNAHINLERCVHTKLIKYLYKYVLKGPDRATVVLENNVARTTGGGQCSYSMTDEVKQ</sequence>
<evidence type="ECO:0000313" key="1">
    <source>
        <dbReference type="EMBL" id="KAI8550715.1"/>
    </source>
</evidence>
<name>A0ACC0NBQ4_RHOML</name>